<dbReference type="Proteomes" id="UP000708805">
    <property type="component" value="Unassembled WGS sequence"/>
</dbReference>
<dbReference type="AlphaFoldDB" id="A0A9X1CXJ3"/>
<keyword evidence="1" id="KW-1133">Transmembrane helix</keyword>
<comment type="caution">
    <text evidence="2">The sequence shown here is derived from an EMBL/GenBank/DDBJ whole genome shotgun (WGS) entry which is preliminary data.</text>
</comment>
<evidence type="ECO:0000256" key="1">
    <source>
        <dbReference type="SAM" id="Phobius"/>
    </source>
</evidence>
<proteinExistence type="predicted"/>
<dbReference type="EMBL" id="JAGJWT010000002">
    <property type="protein sequence ID" value="MBS9339781.1"/>
    <property type="molecule type" value="Genomic_DNA"/>
</dbReference>
<accession>A0A9X1CXJ3</accession>
<reference evidence="2" key="1">
    <citation type="submission" date="2021-04" db="EMBL/GenBank/DDBJ databases">
        <title>Genomic characterization of endocarditis-associated Neisseria elongata subsp. nitroreducens.</title>
        <authorList>
            <person name="Schorner M."/>
            <person name="Passarelli-Araujo H."/>
            <person name="Scheffer M."/>
            <person name="Barazzetti F."/>
            <person name="Martins J."/>
            <person name="Machado H."/>
            <person name="Palmeiro J."/>
            <person name="Bazzo M."/>
        </authorList>
    </citation>
    <scope>NUCLEOTIDE SEQUENCE</scope>
    <source>
        <strain evidence="2">Nel_M001</strain>
    </source>
</reference>
<protein>
    <submittedName>
        <fullName evidence="2">Cytochrome B</fullName>
    </submittedName>
</protein>
<dbReference type="RefSeq" id="WP_214037301.1">
    <property type="nucleotide sequence ID" value="NZ_JAGJWT010000002.1"/>
</dbReference>
<gene>
    <name evidence="2" type="ORF">J8641_02870</name>
</gene>
<keyword evidence="1" id="KW-0812">Transmembrane</keyword>
<feature type="transmembrane region" description="Helical" evidence="1">
    <location>
        <begin position="29"/>
        <end position="49"/>
    </location>
</feature>
<sequence>MNKFNRKLLDGMIGKQDERERLETYERMAVCYAYLYWGSLLVCWVSWMIGWETGQYALLLALLLGIPMHGWAKFNDISDEVIPYPQKITPETAKEVLRKARKAALLLGLMAAVMAFVAGKLYAKDAPFLLILPFAVLLFLAIAGGTYSSVCIRVKKTLRELREGEGED</sequence>
<feature type="transmembrane region" description="Helical" evidence="1">
    <location>
        <begin position="128"/>
        <end position="152"/>
    </location>
</feature>
<organism evidence="2 3">
    <name type="scientific">Neisseria elongata subsp. nitroreducens</name>
    <dbReference type="NCBI Taxonomy" id="90367"/>
    <lineage>
        <taxon>Bacteria</taxon>
        <taxon>Pseudomonadati</taxon>
        <taxon>Pseudomonadota</taxon>
        <taxon>Betaproteobacteria</taxon>
        <taxon>Neisseriales</taxon>
        <taxon>Neisseriaceae</taxon>
        <taxon>Neisseria</taxon>
    </lineage>
</organism>
<name>A0A9X1CXJ3_NEIEL</name>
<evidence type="ECO:0000313" key="2">
    <source>
        <dbReference type="EMBL" id="MBS9339781.1"/>
    </source>
</evidence>
<feature type="transmembrane region" description="Helical" evidence="1">
    <location>
        <begin position="103"/>
        <end position="122"/>
    </location>
</feature>
<keyword evidence="1" id="KW-0472">Membrane</keyword>
<feature type="transmembrane region" description="Helical" evidence="1">
    <location>
        <begin position="55"/>
        <end position="72"/>
    </location>
</feature>
<evidence type="ECO:0000313" key="3">
    <source>
        <dbReference type="Proteomes" id="UP000708805"/>
    </source>
</evidence>